<feature type="compositionally biased region" description="Polar residues" evidence="1">
    <location>
        <begin position="63"/>
        <end position="72"/>
    </location>
</feature>
<proteinExistence type="predicted"/>
<dbReference type="HOGENOM" id="CLU_1530893_0_0_11"/>
<evidence type="ECO:0000313" key="3">
    <source>
        <dbReference type="Proteomes" id="UP000001020"/>
    </source>
</evidence>
<reference evidence="2 3" key="1">
    <citation type="journal article" date="2002" name="J. Bacteriol.">
        <title>Whole-genome comparison of Mycobacterium tuberculosis clinical and laboratory strains.</title>
        <authorList>
            <person name="Fleischmann R.D."/>
            <person name="Alland D."/>
            <person name="Eisen J.A."/>
            <person name="Carpenter L."/>
            <person name="White O."/>
            <person name="Peterson J."/>
            <person name="DeBoy R."/>
            <person name="Dodson R."/>
            <person name="Gwinn M."/>
            <person name="Haft D."/>
            <person name="Hickey E."/>
            <person name="Kolonay J.F."/>
            <person name="Nelson W.C."/>
            <person name="Umayam L.A."/>
            <person name="Ermolaeva M."/>
            <person name="Salzberg S.L."/>
            <person name="Delcher A."/>
            <person name="Utterback T."/>
            <person name="Weidman J."/>
            <person name="Khouri H."/>
            <person name="Gill J."/>
            <person name="Mikula A."/>
            <person name="Bishai W."/>
            <person name="Jacobs Jr W.R.Jr."/>
            <person name="Venter J.C."/>
            <person name="Fraser C.M."/>
        </authorList>
    </citation>
    <scope>NUCLEOTIDE SEQUENCE [LARGE SCALE GENOMIC DNA]</scope>
    <source>
        <strain evidence="3">CDC 1551 / Oshkosh</strain>
    </source>
</reference>
<protein>
    <submittedName>
        <fullName evidence="2">Uncharacterized protein</fullName>
    </submittedName>
</protein>
<evidence type="ECO:0000313" key="2">
    <source>
        <dbReference type="EMBL" id="AAK44790.1"/>
    </source>
</evidence>
<dbReference type="AlphaFoldDB" id="Q8VKJ3"/>
<feature type="region of interest" description="Disordered" evidence="1">
    <location>
        <begin position="1"/>
        <end position="72"/>
    </location>
</feature>
<dbReference type="EMBL" id="AE000516">
    <property type="protein sequence ID" value="AAK44790.1"/>
    <property type="molecule type" value="Genomic_DNA"/>
</dbReference>
<name>Q8VKJ3_MYCTO</name>
<keyword evidence="3" id="KW-1185">Reference proteome</keyword>
<accession>Q8VKJ3</accession>
<organism evidence="2 3">
    <name type="scientific">Mycobacterium tuberculosis (strain CDC 1551 / Oshkosh)</name>
    <dbReference type="NCBI Taxonomy" id="83331"/>
    <lineage>
        <taxon>Bacteria</taxon>
        <taxon>Bacillati</taxon>
        <taxon>Actinomycetota</taxon>
        <taxon>Actinomycetes</taxon>
        <taxon>Mycobacteriales</taxon>
        <taxon>Mycobacteriaceae</taxon>
        <taxon>Mycobacterium</taxon>
        <taxon>Mycobacterium tuberculosis complex</taxon>
    </lineage>
</organism>
<dbReference type="KEGG" id="mtc:MT0568"/>
<gene>
    <name evidence="2" type="ordered locus">MT0568</name>
</gene>
<evidence type="ECO:0000256" key="1">
    <source>
        <dbReference type="SAM" id="MobiDB-lite"/>
    </source>
</evidence>
<dbReference type="Proteomes" id="UP000001020">
    <property type="component" value="Chromosome"/>
</dbReference>
<sequence>MLGGHRDQCRVAATQHSLQGRQQQRGSRTGRDVQRTQDGYACSSRSRTSSSGHPWAANRARTRSTSSGDGNSSVKWVITTPMSIWSKSPSRISSLATALTSSWLSRRQSRASTAKESVGGMPSGYPARNHATIEVRNRFTLLYLPVGAVAKPYVAAICDSTWVWRPGRPSRCDAR</sequence>